<evidence type="ECO:0000313" key="2">
    <source>
        <dbReference type="Proteomes" id="UP000249390"/>
    </source>
</evidence>
<dbReference type="EMBL" id="NQVE01000169">
    <property type="protein sequence ID" value="RAL42497.1"/>
    <property type="molecule type" value="Genomic_DNA"/>
</dbReference>
<dbReference type="Proteomes" id="UP000249390">
    <property type="component" value="Unassembled WGS sequence"/>
</dbReference>
<dbReference type="AlphaFoldDB" id="A0A328D9I6"/>
<comment type="caution">
    <text evidence="1">The sequence shown here is derived from an EMBL/GenBank/DDBJ whole genome shotgun (WGS) entry which is preliminary data.</text>
</comment>
<protein>
    <submittedName>
        <fullName evidence="1">Uncharacterized protein</fullName>
    </submittedName>
</protein>
<organism evidence="1 2">
    <name type="scientific">Cuscuta australis</name>
    <dbReference type="NCBI Taxonomy" id="267555"/>
    <lineage>
        <taxon>Eukaryota</taxon>
        <taxon>Viridiplantae</taxon>
        <taxon>Streptophyta</taxon>
        <taxon>Embryophyta</taxon>
        <taxon>Tracheophyta</taxon>
        <taxon>Spermatophyta</taxon>
        <taxon>Magnoliopsida</taxon>
        <taxon>eudicotyledons</taxon>
        <taxon>Gunneridae</taxon>
        <taxon>Pentapetalae</taxon>
        <taxon>asterids</taxon>
        <taxon>lamiids</taxon>
        <taxon>Solanales</taxon>
        <taxon>Convolvulaceae</taxon>
        <taxon>Cuscuteae</taxon>
        <taxon>Cuscuta</taxon>
        <taxon>Cuscuta subgen. Grammica</taxon>
        <taxon>Cuscuta sect. Cleistogrammica</taxon>
    </lineage>
</organism>
<evidence type="ECO:0000313" key="1">
    <source>
        <dbReference type="EMBL" id="RAL42497.1"/>
    </source>
</evidence>
<accession>A0A328D9I6</accession>
<reference evidence="1 2" key="1">
    <citation type="submission" date="2018-06" db="EMBL/GenBank/DDBJ databases">
        <title>The Genome of Cuscuta australis (Dodder) Provides Insight into the Evolution of Plant Parasitism.</title>
        <authorList>
            <person name="Liu H."/>
        </authorList>
    </citation>
    <scope>NUCLEOTIDE SEQUENCE [LARGE SCALE GENOMIC DNA]</scope>
    <source>
        <strain evidence="2">cv. Yunnan</strain>
        <tissue evidence="1">Vines</tissue>
    </source>
</reference>
<proteinExistence type="predicted"/>
<sequence>MENGGLPHASCANIEVEQQATAQSKISTNCNVTKLKRQELAKMGDYLNKLLSHLNLRN</sequence>
<keyword evidence="2" id="KW-1185">Reference proteome</keyword>
<name>A0A328D9I6_9ASTE</name>
<gene>
    <name evidence="1" type="ORF">DM860_011115</name>
</gene>